<evidence type="ECO:0000256" key="3">
    <source>
        <dbReference type="ARBA" id="ARBA00022755"/>
    </source>
</evidence>
<dbReference type="EC" id="2.1.2.2" evidence="6"/>
<evidence type="ECO:0000256" key="5">
    <source>
        <dbReference type="ARBA" id="ARBA00047664"/>
    </source>
</evidence>
<gene>
    <name evidence="6 8" type="primary">purN</name>
    <name evidence="8" type="ORF">KKP3000_002594</name>
</gene>
<feature type="binding site" evidence="6">
    <location>
        <position position="62"/>
    </location>
    <ligand>
        <name>(6R)-10-formyltetrahydrofolate</name>
        <dbReference type="ChEBI" id="CHEBI:195366"/>
    </ligand>
</feature>
<comment type="similarity">
    <text evidence="4 6">Belongs to the GART family.</text>
</comment>
<dbReference type="InterPro" id="IPR002376">
    <property type="entry name" value="Formyl_transf_N"/>
</dbReference>
<keyword evidence="3 6" id="KW-0658">Purine biosynthesis</keyword>
<evidence type="ECO:0000313" key="9">
    <source>
        <dbReference type="Proteomes" id="UP001579974"/>
    </source>
</evidence>
<feature type="binding site" evidence="6">
    <location>
        <position position="108"/>
    </location>
    <ligand>
        <name>(6R)-10-formyltetrahydrofolate</name>
        <dbReference type="ChEBI" id="CHEBI:195366"/>
    </ligand>
</feature>
<dbReference type="InterPro" id="IPR004607">
    <property type="entry name" value="GART"/>
</dbReference>
<protein>
    <recommendedName>
        <fullName evidence="6">Phosphoribosylglycinamide formyltransferase</fullName>
        <ecNumber evidence="6">2.1.2.2</ecNumber>
    </recommendedName>
    <alternativeName>
        <fullName evidence="6">5'-phosphoribosylglycinamide transformylase</fullName>
    </alternativeName>
    <alternativeName>
        <fullName evidence="6">GAR transformylase</fullName>
        <shortName evidence="6">GART</shortName>
    </alternativeName>
</protein>
<dbReference type="SUPFAM" id="SSF53328">
    <property type="entry name" value="Formyltransferase"/>
    <property type="match status" value="1"/>
</dbReference>
<dbReference type="HAMAP" id="MF_01930">
    <property type="entry name" value="PurN"/>
    <property type="match status" value="1"/>
</dbReference>
<proteinExistence type="inferred from homology"/>
<comment type="caution">
    <text evidence="8">The sequence shown here is derived from an EMBL/GenBank/DDBJ whole genome shotgun (WGS) entry which is preliminary data.</text>
</comment>
<evidence type="ECO:0000256" key="2">
    <source>
        <dbReference type="ARBA" id="ARBA00022679"/>
    </source>
</evidence>
<evidence type="ECO:0000259" key="7">
    <source>
        <dbReference type="Pfam" id="PF00551"/>
    </source>
</evidence>
<dbReference type="InterPro" id="IPR001555">
    <property type="entry name" value="GART_AS"/>
</dbReference>
<evidence type="ECO:0000256" key="4">
    <source>
        <dbReference type="ARBA" id="ARBA00038440"/>
    </source>
</evidence>
<comment type="caution">
    <text evidence="6">Lacks conserved residue(s) required for the propagation of feature annotation.</text>
</comment>
<comment type="pathway">
    <text evidence="1 6">Purine metabolism; IMP biosynthesis via de novo pathway; N(2)-formyl-N(1)-(5-phospho-D-ribosyl)glycinamide from N(1)-(5-phospho-D-ribosyl)glycinamide (10-formyl THF route): step 1/1.</text>
</comment>
<dbReference type="PANTHER" id="PTHR43369:SF2">
    <property type="entry name" value="PHOSPHORIBOSYLGLYCINAMIDE FORMYLTRANSFERASE"/>
    <property type="match status" value="1"/>
</dbReference>
<dbReference type="RefSeq" id="WP_275474351.1">
    <property type="nucleotide sequence ID" value="NZ_CP162940.1"/>
</dbReference>
<feature type="active site" description="Proton donor" evidence="6">
    <location>
        <position position="110"/>
    </location>
</feature>
<dbReference type="InterPro" id="IPR036477">
    <property type="entry name" value="Formyl_transf_N_sf"/>
</dbReference>
<dbReference type="Gene3D" id="3.40.50.170">
    <property type="entry name" value="Formyl transferase, N-terminal domain"/>
    <property type="match status" value="1"/>
</dbReference>
<comment type="function">
    <text evidence="6">Catalyzes the transfer of a formyl group from 10-formyltetrahydrofolate to 5-phospho-ribosyl-glycinamide (GAR), producing 5-phospho-ribosyl-N-formylglycinamide (FGAR) and tetrahydrofolate.</text>
</comment>
<feature type="site" description="Raises pKa of active site His" evidence="6">
    <location>
        <position position="151"/>
    </location>
</feature>
<dbReference type="NCBIfam" id="TIGR00639">
    <property type="entry name" value="PurN"/>
    <property type="match status" value="1"/>
</dbReference>
<reference evidence="8 9" key="1">
    <citation type="journal article" date="2024" name="Int. J. Mol. Sci.">
        <title>Exploration of Alicyclobacillus spp. Genome in Search of Antibiotic Resistance.</title>
        <authorList>
            <person name="Bucka-Kolendo J."/>
            <person name="Kiousi D.E."/>
            <person name="Dekowska A."/>
            <person name="Mikolajczuk-Szczyrba A."/>
            <person name="Karadedos D.M."/>
            <person name="Michael P."/>
            <person name="Galanis A."/>
            <person name="Sokolowska B."/>
        </authorList>
    </citation>
    <scope>NUCLEOTIDE SEQUENCE [LARGE SCALE GENOMIC DNA]</scope>
    <source>
        <strain evidence="8 9">KKP 3000</strain>
    </source>
</reference>
<dbReference type="Pfam" id="PF00551">
    <property type="entry name" value="Formyl_trans_N"/>
    <property type="match status" value="1"/>
</dbReference>
<accession>A0ABV5AL37</accession>
<dbReference type="PANTHER" id="PTHR43369">
    <property type="entry name" value="PHOSPHORIBOSYLGLYCINAMIDE FORMYLTRANSFERASE"/>
    <property type="match status" value="1"/>
</dbReference>
<dbReference type="CDD" id="cd08645">
    <property type="entry name" value="FMT_core_GART"/>
    <property type="match status" value="1"/>
</dbReference>
<dbReference type="GO" id="GO:0004644">
    <property type="term" value="F:phosphoribosylglycinamide formyltransferase activity"/>
    <property type="evidence" value="ECO:0007669"/>
    <property type="project" value="UniProtKB-EC"/>
</dbReference>
<keyword evidence="9" id="KW-1185">Reference proteome</keyword>
<comment type="catalytic activity">
    <reaction evidence="5 6">
        <text>N(1)-(5-phospho-beta-D-ribosyl)glycinamide + (6R)-10-formyltetrahydrofolate = N(2)-formyl-N(1)-(5-phospho-beta-D-ribosyl)glycinamide + (6S)-5,6,7,8-tetrahydrofolate + H(+)</text>
        <dbReference type="Rhea" id="RHEA:15053"/>
        <dbReference type="ChEBI" id="CHEBI:15378"/>
        <dbReference type="ChEBI" id="CHEBI:57453"/>
        <dbReference type="ChEBI" id="CHEBI:143788"/>
        <dbReference type="ChEBI" id="CHEBI:147286"/>
        <dbReference type="ChEBI" id="CHEBI:195366"/>
        <dbReference type="EC" id="2.1.2.2"/>
    </reaction>
</comment>
<dbReference type="Proteomes" id="UP001579974">
    <property type="component" value="Unassembled WGS sequence"/>
</dbReference>
<evidence type="ECO:0000256" key="6">
    <source>
        <dbReference type="HAMAP-Rule" id="MF_01930"/>
    </source>
</evidence>
<evidence type="ECO:0000313" key="8">
    <source>
        <dbReference type="EMBL" id="MFB5192999.1"/>
    </source>
</evidence>
<organism evidence="8 9">
    <name type="scientific">Alicyclobacillus fastidiosus</name>
    <dbReference type="NCBI Taxonomy" id="392011"/>
    <lineage>
        <taxon>Bacteria</taxon>
        <taxon>Bacillati</taxon>
        <taxon>Bacillota</taxon>
        <taxon>Bacilli</taxon>
        <taxon>Bacillales</taxon>
        <taxon>Alicyclobacillaceae</taxon>
        <taxon>Alicyclobacillus</taxon>
    </lineage>
</organism>
<feature type="domain" description="Formyl transferase N-terminal" evidence="7">
    <location>
        <begin position="7"/>
        <end position="188"/>
    </location>
</feature>
<name>A0ABV5AL37_9BACL</name>
<evidence type="ECO:0000256" key="1">
    <source>
        <dbReference type="ARBA" id="ARBA00005054"/>
    </source>
</evidence>
<sequence length="207" mass="22302">MTLSLGFLASYNGSSMRAIVQAIEAGRLDAEAAVVISNNPDAGALVAAKQAGIPAYCLNAKRCGSSEVLDDEIARVLVEHKVDYVVLSGYMKHVGKHTLDAFPDRILNVHPSLLPAFGGPGMYGLRVHAAVLQAGAEETGATIHFVDELYDHGRILAQVRVPVLPGDTPELLRTRVAAEEGELYVQVIQQLIEEQQRPEESPRPSQV</sequence>
<dbReference type="EMBL" id="JBDXSU010000034">
    <property type="protein sequence ID" value="MFB5192999.1"/>
    <property type="molecule type" value="Genomic_DNA"/>
</dbReference>
<dbReference type="PROSITE" id="PS00373">
    <property type="entry name" value="GART"/>
    <property type="match status" value="1"/>
</dbReference>
<keyword evidence="2 6" id="KW-0808">Transferase</keyword>